<name>A0A1Y1QVM3_9GAMM</name>
<dbReference type="InterPro" id="IPR024096">
    <property type="entry name" value="NO_sig/Golgi_transp_ligand-bd"/>
</dbReference>
<dbReference type="InterPro" id="IPR011644">
    <property type="entry name" value="Heme_NO-bd"/>
</dbReference>
<reference evidence="2 3" key="1">
    <citation type="submission" date="2017-01" db="EMBL/GenBank/DDBJ databases">
        <title>Novel large sulfur bacteria in the metagenomes of groundwater-fed chemosynthetic microbial mats in the Lake Huron basin.</title>
        <authorList>
            <person name="Sharrar A.M."/>
            <person name="Flood B.E."/>
            <person name="Bailey J.V."/>
            <person name="Jones D.S."/>
            <person name="Biddanda B."/>
            <person name="Ruberg S.A."/>
            <person name="Marcus D.N."/>
            <person name="Dick G.J."/>
        </authorList>
    </citation>
    <scope>NUCLEOTIDE SEQUENCE [LARGE SCALE GENOMIC DNA]</scope>
    <source>
        <strain evidence="2">A8</strain>
    </source>
</reference>
<dbReference type="SUPFAM" id="SSF111126">
    <property type="entry name" value="Ligand-binding domain in the NO signalling and Golgi transport"/>
    <property type="match status" value="1"/>
</dbReference>
<sequence>MKGLVFTEFLDMVEQKFSAAMVDDIIDDANLPSGGAYTAVGTYPHSEMLALVQCLSKETRLPIPALVKIFGQHLFGRFVELYPAFFHNTRTAFDFLDSIENYVHIEVRKLYPDAELPSFETTRSDNDQQLVMVYRSQHPFSSLAEGLIEGCLYHYQEPAKIDIRDCSQGRGTHVEFHIQRIAA</sequence>
<dbReference type="Gene3D" id="3.90.1520.10">
    <property type="entry name" value="H-NOX domain"/>
    <property type="match status" value="1"/>
</dbReference>
<dbReference type="EMBL" id="MTEJ01000021">
    <property type="protein sequence ID" value="OQX14934.1"/>
    <property type="molecule type" value="Genomic_DNA"/>
</dbReference>
<proteinExistence type="predicted"/>
<dbReference type="InterPro" id="IPR038158">
    <property type="entry name" value="H-NOX_domain_sf"/>
</dbReference>
<evidence type="ECO:0000313" key="2">
    <source>
        <dbReference type="EMBL" id="OQX14934.1"/>
    </source>
</evidence>
<evidence type="ECO:0000259" key="1">
    <source>
        <dbReference type="Pfam" id="PF07700"/>
    </source>
</evidence>
<dbReference type="GO" id="GO:0020037">
    <property type="term" value="F:heme binding"/>
    <property type="evidence" value="ECO:0007669"/>
    <property type="project" value="InterPro"/>
</dbReference>
<dbReference type="Pfam" id="PF07700">
    <property type="entry name" value="HNOB"/>
    <property type="match status" value="1"/>
</dbReference>
<comment type="caution">
    <text evidence="2">The sequence shown here is derived from an EMBL/GenBank/DDBJ whole genome shotgun (WGS) entry which is preliminary data.</text>
</comment>
<gene>
    <name evidence="2" type="ORF">BWK73_08125</name>
</gene>
<accession>A0A1Y1QVM3</accession>
<dbReference type="Proteomes" id="UP000192491">
    <property type="component" value="Unassembled WGS sequence"/>
</dbReference>
<dbReference type="AlphaFoldDB" id="A0A1Y1QVM3"/>
<feature type="domain" description="Heme NO-binding" evidence="1">
    <location>
        <begin position="2"/>
        <end position="162"/>
    </location>
</feature>
<evidence type="ECO:0000313" key="3">
    <source>
        <dbReference type="Proteomes" id="UP000192491"/>
    </source>
</evidence>
<organism evidence="2 3">
    <name type="scientific">Thiothrix lacustris</name>
    <dbReference type="NCBI Taxonomy" id="525917"/>
    <lineage>
        <taxon>Bacteria</taxon>
        <taxon>Pseudomonadati</taxon>
        <taxon>Pseudomonadota</taxon>
        <taxon>Gammaproteobacteria</taxon>
        <taxon>Thiotrichales</taxon>
        <taxon>Thiotrichaceae</taxon>
        <taxon>Thiothrix</taxon>
    </lineage>
</organism>
<protein>
    <recommendedName>
        <fullName evidence="1">Heme NO-binding domain-containing protein</fullName>
    </recommendedName>
</protein>